<accession>A0AAP6ZZP5</accession>
<proteinExistence type="predicted"/>
<reference evidence="2 3" key="1">
    <citation type="submission" date="2020-05" db="EMBL/GenBank/DDBJ databases">
        <title>Whole genome sequencing and identification of novel metabolites from Paenibacillus alvei strain JR949.</title>
        <authorList>
            <person name="Rajendhran J."/>
            <person name="Sree Pranav P."/>
            <person name="Mahalakshmi B."/>
            <person name="Karthikeyan R."/>
        </authorList>
    </citation>
    <scope>NUCLEOTIDE SEQUENCE [LARGE SCALE GENOMIC DNA]</scope>
    <source>
        <strain evidence="2 3">JR949</strain>
    </source>
</reference>
<keyword evidence="1" id="KW-0472">Membrane</keyword>
<sequence length="222" mass="24490">MKQVEGSYAESSFFAYVVYDIVKVGIYLTDIIDVGCVERGQAIMRNWGWIGVLAVMLVLVSGCGGPKADATIFIMTSSSVPPEMTQALQDDLNKTFENKFTVQVVASPLYSIEKLFVEYAAGENSVMIIPEEDAKRMAPQGGHVPMDKYFDAKTYREGVYEGSVYEGKNERKGTFLFSLPAEQLPGLNKHGIKEKELSVTIPSRTPDEARSVEIIKALAAEK</sequence>
<organism evidence="2 3">
    <name type="scientific">Paenibacillus alvei</name>
    <name type="common">Bacillus alvei</name>
    <dbReference type="NCBI Taxonomy" id="44250"/>
    <lineage>
        <taxon>Bacteria</taxon>
        <taxon>Bacillati</taxon>
        <taxon>Bacillota</taxon>
        <taxon>Bacilli</taxon>
        <taxon>Bacillales</taxon>
        <taxon>Paenibacillaceae</taxon>
        <taxon>Paenibacillus</taxon>
    </lineage>
</organism>
<dbReference type="Proteomes" id="UP000552038">
    <property type="component" value="Unassembled WGS sequence"/>
</dbReference>
<evidence type="ECO:0000313" key="3">
    <source>
        <dbReference type="Proteomes" id="UP000552038"/>
    </source>
</evidence>
<protein>
    <submittedName>
        <fullName evidence="2">Uncharacterized protein</fullName>
    </submittedName>
</protein>
<feature type="transmembrane region" description="Helical" evidence="1">
    <location>
        <begin position="47"/>
        <end position="65"/>
    </location>
</feature>
<keyword evidence="1" id="KW-0812">Transmembrane</keyword>
<keyword evidence="1" id="KW-1133">Transmembrane helix</keyword>
<dbReference type="EMBL" id="JABFOR010000006">
    <property type="protein sequence ID" value="NOJ70292.1"/>
    <property type="molecule type" value="Genomic_DNA"/>
</dbReference>
<gene>
    <name evidence="2" type="ORF">HMI46_06970</name>
</gene>
<dbReference type="RefSeq" id="WP_163977764.1">
    <property type="nucleotide sequence ID" value="NZ_JABFOR010000006.1"/>
</dbReference>
<name>A0AAP6ZZP5_PAEAL</name>
<comment type="caution">
    <text evidence="2">The sequence shown here is derived from an EMBL/GenBank/DDBJ whole genome shotgun (WGS) entry which is preliminary data.</text>
</comment>
<evidence type="ECO:0000256" key="1">
    <source>
        <dbReference type="SAM" id="Phobius"/>
    </source>
</evidence>
<dbReference type="AlphaFoldDB" id="A0AAP6ZZP5"/>
<evidence type="ECO:0000313" key="2">
    <source>
        <dbReference type="EMBL" id="NOJ70292.1"/>
    </source>
</evidence>